<dbReference type="FunFam" id="1.20.1110.10:FF:000023">
    <property type="entry name" value="Cation-transporting ATPase"/>
    <property type="match status" value="1"/>
</dbReference>
<reference evidence="17 18" key="1">
    <citation type="submission" date="2016-08" db="EMBL/GenBank/DDBJ databases">
        <title>A Parts List for Fungal Cellulosomes Revealed by Comparative Genomics.</title>
        <authorList>
            <consortium name="DOE Joint Genome Institute"/>
            <person name="Haitjema C.H."/>
            <person name="Gilmore S.P."/>
            <person name="Henske J.K."/>
            <person name="Solomon K.V."/>
            <person name="De Groot R."/>
            <person name="Kuo A."/>
            <person name="Mondo S.J."/>
            <person name="Salamov A.A."/>
            <person name="Labutti K."/>
            <person name="Zhao Z."/>
            <person name="Chiniquy J."/>
            <person name="Barry K."/>
            <person name="Brewer H.M."/>
            <person name="Purvine S.O."/>
            <person name="Wright A.T."/>
            <person name="Boxma B."/>
            <person name="Van Alen T."/>
            <person name="Hackstein J.H."/>
            <person name="Baker S.E."/>
            <person name="Grigoriev I.V."/>
            <person name="O'Malley M.A."/>
        </authorList>
    </citation>
    <scope>NUCLEOTIDE SEQUENCE [LARGE SCALE GENOMIC DNA]</scope>
    <source>
        <strain evidence="17 18">S4</strain>
    </source>
</reference>
<dbReference type="InterPro" id="IPR044492">
    <property type="entry name" value="P_typ_ATPase_HD_dom"/>
</dbReference>
<dbReference type="SUPFAM" id="SSF81653">
    <property type="entry name" value="Calcium ATPase, transduction domain A"/>
    <property type="match status" value="1"/>
</dbReference>
<comment type="similarity">
    <text evidence="2 13">Belongs to the cation transport ATPase (P-type) (TC 3.A.3) family. Type V subfamily.</text>
</comment>
<dbReference type="InterPro" id="IPR006544">
    <property type="entry name" value="P-type_TPase_V"/>
</dbReference>
<evidence type="ECO:0000256" key="1">
    <source>
        <dbReference type="ARBA" id="ARBA00004141"/>
    </source>
</evidence>
<protein>
    <recommendedName>
        <fullName evidence="13">Cation-transporting ATPase</fullName>
        <ecNumber evidence="13">7.2.2.-</ecNumber>
    </recommendedName>
</protein>
<dbReference type="GO" id="GO:0140358">
    <property type="term" value="F:P-type transmembrane transporter activity"/>
    <property type="evidence" value="ECO:0007669"/>
    <property type="project" value="InterPro"/>
</dbReference>
<dbReference type="SUPFAM" id="SSF56784">
    <property type="entry name" value="HAD-like"/>
    <property type="match status" value="1"/>
</dbReference>
<feature type="transmembrane region" description="Helical" evidence="13">
    <location>
        <begin position="35"/>
        <end position="55"/>
    </location>
</feature>
<dbReference type="FunFam" id="3.40.50.1000:FF:000068">
    <property type="entry name" value="Cation-transporting ATPase"/>
    <property type="match status" value="1"/>
</dbReference>
<dbReference type="InterPro" id="IPR023214">
    <property type="entry name" value="HAD_sf"/>
</dbReference>
<keyword evidence="18" id="KW-1185">Reference proteome</keyword>
<comment type="caution">
    <text evidence="17">The sequence shown here is derived from an EMBL/GenBank/DDBJ whole genome shotgun (WGS) entry which is preliminary data.</text>
</comment>
<dbReference type="Pfam" id="PF00122">
    <property type="entry name" value="E1-E2_ATPase"/>
    <property type="match status" value="1"/>
</dbReference>
<keyword evidence="3" id="KW-0597">Phosphoprotein</keyword>
<evidence type="ECO:0000259" key="16">
    <source>
        <dbReference type="Pfam" id="PF12409"/>
    </source>
</evidence>
<evidence type="ECO:0000313" key="18">
    <source>
        <dbReference type="Proteomes" id="UP000193944"/>
    </source>
</evidence>
<gene>
    <name evidence="17" type="ORF">BCR32DRAFT_295634</name>
</gene>
<feature type="transmembrane region" description="Helical" evidence="13">
    <location>
        <begin position="1418"/>
        <end position="1446"/>
    </location>
</feature>
<evidence type="ECO:0000313" key="17">
    <source>
        <dbReference type="EMBL" id="ORX77383.1"/>
    </source>
</evidence>
<keyword evidence="7 13" id="KW-0067">ATP-binding</keyword>
<feature type="transmembrane region" description="Helical" evidence="13">
    <location>
        <begin position="1239"/>
        <end position="1257"/>
    </location>
</feature>
<dbReference type="SFLD" id="SFLDF00027">
    <property type="entry name" value="p-type_atpase"/>
    <property type="match status" value="1"/>
</dbReference>
<dbReference type="STRING" id="1754192.A0A1Y1WV52"/>
<reference evidence="17 18" key="2">
    <citation type="submission" date="2016-08" db="EMBL/GenBank/DDBJ databases">
        <title>Pervasive Adenine N6-methylation of Active Genes in Fungi.</title>
        <authorList>
            <consortium name="DOE Joint Genome Institute"/>
            <person name="Mondo S.J."/>
            <person name="Dannebaum R.O."/>
            <person name="Kuo R.C."/>
            <person name="Labutti K."/>
            <person name="Haridas S."/>
            <person name="Kuo A."/>
            <person name="Salamov A."/>
            <person name="Ahrendt S.R."/>
            <person name="Lipzen A."/>
            <person name="Sullivan W."/>
            <person name="Andreopoulos W.B."/>
            <person name="Clum A."/>
            <person name="Lindquist E."/>
            <person name="Daum C."/>
            <person name="Ramamoorthy G.K."/>
            <person name="Gryganskyi A."/>
            <person name="Culley D."/>
            <person name="Magnuson J.K."/>
            <person name="James T.Y."/>
            <person name="O'Malley M.A."/>
            <person name="Stajich J.E."/>
            <person name="Spatafora J.W."/>
            <person name="Visel A."/>
            <person name="Grigoriev I.V."/>
        </authorList>
    </citation>
    <scope>NUCLEOTIDE SEQUENCE [LARGE SCALE GENOMIC DNA]</scope>
    <source>
        <strain evidence="17 18">S4</strain>
    </source>
</reference>
<dbReference type="InterPro" id="IPR036412">
    <property type="entry name" value="HAD-like_sf"/>
</dbReference>
<dbReference type="InterPro" id="IPR023298">
    <property type="entry name" value="ATPase_P-typ_TM_dom_sf"/>
</dbReference>
<evidence type="ECO:0000256" key="5">
    <source>
        <dbReference type="ARBA" id="ARBA00022723"/>
    </source>
</evidence>
<comment type="catalytic activity">
    <reaction evidence="12 13">
        <text>ATP + H2O = ADP + phosphate + H(+)</text>
        <dbReference type="Rhea" id="RHEA:13065"/>
        <dbReference type="ChEBI" id="CHEBI:15377"/>
        <dbReference type="ChEBI" id="CHEBI:15378"/>
        <dbReference type="ChEBI" id="CHEBI:30616"/>
        <dbReference type="ChEBI" id="CHEBI:43474"/>
        <dbReference type="ChEBI" id="CHEBI:456216"/>
    </reaction>
</comment>
<evidence type="ECO:0000256" key="4">
    <source>
        <dbReference type="ARBA" id="ARBA00022692"/>
    </source>
</evidence>
<feature type="transmembrane region" description="Helical" evidence="13">
    <location>
        <begin position="577"/>
        <end position="598"/>
    </location>
</feature>
<evidence type="ECO:0000256" key="2">
    <source>
        <dbReference type="ARBA" id="ARBA00006000"/>
    </source>
</evidence>
<proteinExistence type="inferred from homology"/>
<dbReference type="Pfam" id="PF12409">
    <property type="entry name" value="P5-ATPase"/>
    <property type="match status" value="1"/>
</dbReference>
<dbReference type="EC" id="7.2.2.-" evidence="13"/>
<keyword evidence="11 13" id="KW-0472">Membrane</keyword>
<evidence type="ECO:0000256" key="6">
    <source>
        <dbReference type="ARBA" id="ARBA00022741"/>
    </source>
</evidence>
<feature type="domain" description="P5B-type ATPase N-terminal" evidence="16">
    <location>
        <begin position="19"/>
        <end position="170"/>
    </location>
</feature>
<dbReference type="GO" id="GO:0046872">
    <property type="term" value="F:metal ion binding"/>
    <property type="evidence" value="ECO:0007669"/>
    <property type="project" value="UniProtKB-UniRule"/>
</dbReference>
<dbReference type="InterPro" id="IPR047819">
    <property type="entry name" value="P5A-ATPase_N"/>
</dbReference>
<accession>A0A1Y1WV52</accession>
<feature type="domain" description="P-type ATPase A" evidence="15">
    <location>
        <begin position="331"/>
        <end position="407"/>
    </location>
</feature>
<organism evidence="17 18">
    <name type="scientific">Anaeromyces robustus</name>
    <dbReference type="NCBI Taxonomy" id="1754192"/>
    <lineage>
        <taxon>Eukaryota</taxon>
        <taxon>Fungi</taxon>
        <taxon>Fungi incertae sedis</taxon>
        <taxon>Chytridiomycota</taxon>
        <taxon>Chytridiomycota incertae sedis</taxon>
        <taxon>Neocallimastigomycetes</taxon>
        <taxon>Neocallimastigales</taxon>
        <taxon>Neocallimastigaceae</taxon>
        <taxon>Anaeromyces</taxon>
    </lineage>
</organism>
<dbReference type="GO" id="GO:0006874">
    <property type="term" value="P:intracellular calcium ion homeostasis"/>
    <property type="evidence" value="ECO:0007669"/>
    <property type="project" value="TreeGrafter"/>
</dbReference>
<dbReference type="PROSITE" id="PS00154">
    <property type="entry name" value="ATPASE_E1_E2"/>
    <property type="match status" value="1"/>
</dbReference>
<dbReference type="InterPro" id="IPR059000">
    <property type="entry name" value="ATPase_P-type_domA"/>
</dbReference>
<dbReference type="InterPro" id="IPR018303">
    <property type="entry name" value="ATPase_P-typ_P_site"/>
</dbReference>
<feature type="transmembrane region" description="Helical" evidence="13">
    <location>
        <begin position="1263"/>
        <end position="1283"/>
    </location>
</feature>
<evidence type="ECO:0000256" key="11">
    <source>
        <dbReference type="ARBA" id="ARBA00023136"/>
    </source>
</evidence>
<dbReference type="GO" id="GO:0016887">
    <property type="term" value="F:ATP hydrolysis activity"/>
    <property type="evidence" value="ECO:0007669"/>
    <property type="project" value="InterPro"/>
</dbReference>
<feature type="region of interest" description="Disordered" evidence="14">
    <location>
        <begin position="1034"/>
        <end position="1083"/>
    </location>
</feature>
<dbReference type="EMBL" id="MCFG01000250">
    <property type="protein sequence ID" value="ORX77383.1"/>
    <property type="molecule type" value="Genomic_DNA"/>
</dbReference>
<evidence type="ECO:0000256" key="8">
    <source>
        <dbReference type="ARBA" id="ARBA00022842"/>
    </source>
</evidence>
<evidence type="ECO:0000256" key="9">
    <source>
        <dbReference type="ARBA" id="ARBA00022967"/>
    </source>
</evidence>
<evidence type="ECO:0000259" key="15">
    <source>
        <dbReference type="Pfam" id="PF00122"/>
    </source>
</evidence>
<dbReference type="SFLD" id="SFLDS00003">
    <property type="entry name" value="Haloacid_Dehalogenase"/>
    <property type="match status" value="1"/>
</dbReference>
<dbReference type="PRINTS" id="PR00119">
    <property type="entry name" value="CATATPASE"/>
</dbReference>
<dbReference type="Gene3D" id="3.40.1110.10">
    <property type="entry name" value="Calcium-transporting ATPase, cytoplasmic domain N"/>
    <property type="match status" value="2"/>
</dbReference>
<dbReference type="Gene3D" id="1.20.1110.10">
    <property type="entry name" value="Calcium-transporting ATPase, transmembrane domain"/>
    <property type="match status" value="1"/>
</dbReference>
<feature type="transmembrane region" description="Helical" evidence="13">
    <location>
        <begin position="1303"/>
        <end position="1323"/>
    </location>
</feature>
<dbReference type="SUPFAM" id="SSF81660">
    <property type="entry name" value="Metal cation-transporting ATPase, ATP-binding domain N"/>
    <property type="match status" value="1"/>
</dbReference>
<keyword evidence="8 13" id="KW-0460">Magnesium</keyword>
<evidence type="ECO:0000256" key="10">
    <source>
        <dbReference type="ARBA" id="ARBA00022989"/>
    </source>
</evidence>
<dbReference type="GO" id="GO:0005524">
    <property type="term" value="F:ATP binding"/>
    <property type="evidence" value="ECO:0007669"/>
    <property type="project" value="UniProtKB-UniRule"/>
</dbReference>
<dbReference type="SFLD" id="SFLDG00002">
    <property type="entry name" value="C1.7:_P-type_atpase_like"/>
    <property type="match status" value="1"/>
</dbReference>
<dbReference type="OrthoDB" id="48943at2759"/>
<dbReference type="SUPFAM" id="SSF81665">
    <property type="entry name" value="Calcium ATPase, transmembrane domain M"/>
    <property type="match status" value="1"/>
</dbReference>
<dbReference type="Gene3D" id="3.40.50.1000">
    <property type="entry name" value="HAD superfamily/HAD-like"/>
    <property type="match status" value="2"/>
</dbReference>
<keyword evidence="5 13" id="KW-0479">Metal-binding</keyword>
<dbReference type="GO" id="GO:0016020">
    <property type="term" value="C:membrane"/>
    <property type="evidence" value="ECO:0007669"/>
    <property type="project" value="UniProtKB-SubCell"/>
</dbReference>
<feature type="transmembrane region" description="Helical" evidence="13">
    <location>
        <begin position="1379"/>
        <end position="1398"/>
    </location>
</feature>
<dbReference type="InterPro" id="IPR008250">
    <property type="entry name" value="ATPase_P-typ_transduc_dom_A_sf"/>
</dbReference>
<evidence type="ECO:0000256" key="12">
    <source>
        <dbReference type="ARBA" id="ARBA00049360"/>
    </source>
</evidence>
<keyword evidence="6 13" id="KW-0547">Nucleotide-binding</keyword>
<evidence type="ECO:0000256" key="3">
    <source>
        <dbReference type="ARBA" id="ARBA00022553"/>
    </source>
</evidence>
<feature type="transmembrane region" description="Helical" evidence="13">
    <location>
        <begin position="250"/>
        <end position="269"/>
    </location>
</feature>
<evidence type="ECO:0000256" key="14">
    <source>
        <dbReference type="SAM" id="MobiDB-lite"/>
    </source>
</evidence>
<dbReference type="Proteomes" id="UP000193944">
    <property type="component" value="Unassembled WGS sequence"/>
</dbReference>
<keyword evidence="9 13" id="KW-1278">Translocase</keyword>
<dbReference type="InterPro" id="IPR023299">
    <property type="entry name" value="ATPase_P-typ_cyto_dom_N"/>
</dbReference>
<feature type="transmembrane region" description="Helical" evidence="13">
    <location>
        <begin position="1349"/>
        <end position="1367"/>
    </location>
</feature>
<feature type="compositionally biased region" description="Acidic residues" evidence="14">
    <location>
        <begin position="1060"/>
        <end position="1082"/>
    </location>
</feature>
<dbReference type="Gene3D" id="2.70.150.10">
    <property type="entry name" value="Calcium-transporting ATPase, cytoplasmic transduction domain A"/>
    <property type="match status" value="2"/>
</dbReference>
<keyword evidence="4 13" id="KW-0812">Transmembrane</keyword>
<feature type="region of interest" description="Disordered" evidence="14">
    <location>
        <begin position="301"/>
        <end position="337"/>
    </location>
</feature>
<feature type="transmembrane region" description="Helical" evidence="13">
    <location>
        <begin position="541"/>
        <end position="565"/>
    </location>
</feature>
<comment type="subcellular location">
    <subcellularLocation>
        <location evidence="1 13">Membrane</location>
        <topology evidence="1 13">Multi-pass membrane protein</topology>
    </subcellularLocation>
</comment>
<sequence length="1451" mass="164728">MDINKDKNPKQQKVLLEDDLIITINGYKQVPVKRLIYYILCICSLGTLFLLLHWFPKWKLKLLGVTVPIEDAPELFIENSWTSSIIHVKVRHAIFNGKISDIFTKYRNKGLKKMITEQSKKEKNNLKKNVINIDANDEKLLTMDQFEEANAEKKLELRFFIYQYIRFIYNPISKTYEPIINWKDPEWTSVCSVINGLESEEVHTQRQRIFGINVAEIQQKSTLSFLLDEILHPFYIFQVFSIILWCTEDYYYYAVCILLMSVWSVFTVLKTSKENLKKISEMSRFTCPVVVYRNYENDNVNSVTNTDKNKKKSGKGKDKNQNNNGTEQDQDSPFKHIDSSELVPGDVLVIAPDELETLPCDAIILKGDCIVNESMLTGESMPVNKIPIKDEELRNLDFEKDDDIITNLGNCCLFAGTNIVRVRSDLNQNKNKMLAINEENENEEDNYSTFTLIDQQQQNNEEIVSYSNIINKKLRNEGENCSVSSLTLVGPRRKRNVKYESKSAYALVIRTGFNTAKGSLVRSMLFPKENFFQFYRDSFKFIFVLAILAFVGFGASIFNFIKYGVPLSIMITRALDLITVVVPPALPATMSIGTSFAISQLKKLKIFCISPNRVIVGGKLNLICFDKTGTLTENGLCVLGVHHIEQSKQKKLIGTQDITKSQISQELQPLTQQNTQLLNTSNDVKVKFSNLTNHSSKNQTFFSPSYSAEIIKSVSQIRENSSISDTEKSSIISKRYIDLLRYAMATCHNVKVIDDKFIGDPLDIEMFKFINWSLEENDGSIEGLTTIVRPNKSNLENNDDHQNEVKINISSENEMININNKNENIIDSIYNNSSKELIELGIVRVFEFISNLRRMSVIIRRMYNKESKEVVSDNLEVFVKGAPEVIRSLSRKDTVPGDFNQKLHRLVNKGYRVIAVGYKTMDNIKYHKLMKMKREEVECDLEFLGFVIFENPLKPGTTKTINALNEATIRSLMCTGDNILTGISVARECNMIDKDACVKILKFVKGSGEPDASSNSGSIYGGRTSTAKIYLDEHIITPEETTPEVSKIEPSKPQIINENSESDSESSSETNSDDSDDSDSEDCIAKDDKKTMLFSKDSSSPEKQETSEKVFGNESIIKIDNEIYAMTGDIFDWILHNYSEEQVNSILKQCKVFARMLPDQKQLLVEKFQEMGYCVSFCGDGANDCGALKSADVGLSLSETEASVAAPFTSRETDLKCVLNVIKEGRAALVTNFSCFKYMAIYSLIQFTTVSLLYSLAANLGDAQYLFIDLFLIIPIAVAMGRAHSYHKIHHKAPSANLISFKVLVSLLGQVAIQMAFQFYIFFWTRKQPWYEASDDTSGELVLCYENTTLFYVSCFQYILGAIVFSVGPPYRQSVYKNFLFVLLSALATILVVVMLFLPENPFLDFMELLVLPLSGKIYTLVVMIINGIVSVAAEMFLWPNIIYLIKGKRD</sequence>
<evidence type="ECO:0000256" key="7">
    <source>
        <dbReference type="ARBA" id="ARBA00022840"/>
    </source>
</evidence>
<dbReference type="NCBIfam" id="TIGR01494">
    <property type="entry name" value="ATPase_P-type"/>
    <property type="match status" value="2"/>
</dbReference>
<dbReference type="GO" id="GO:0019829">
    <property type="term" value="F:ATPase-coupled monoatomic cation transmembrane transporter activity"/>
    <property type="evidence" value="ECO:0007669"/>
    <property type="project" value="UniProtKB-UniRule"/>
</dbReference>
<evidence type="ECO:0000256" key="13">
    <source>
        <dbReference type="RuleBase" id="RU362082"/>
    </source>
</evidence>
<dbReference type="InterPro" id="IPR001757">
    <property type="entry name" value="P_typ_ATPase"/>
</dbReference>
<dbReference type="PANTHER" id="PTHR45630">
    <property type="entry name" value="CATION-TRANSPORTING ATPASE-RELATED"/>
    <property type="match status" value="1"/>
</dbReference>
<dbReference type="PANTHER" id="PTHR45630:SF8">
    <property type="entry name" value="CATION-TRANSPORTING ATPASE"/>
    <property type="match status" value="1"/>
</dbReference>
<dbReference type="Pfam" id="PF13246">
    <property type="entry name" value="Cation_ATPase"/>
    <property type="match status" value="1"/>
</dbReference>
<keyword evidence="10 13" id="KW-1133">Transmembrane helix</keyword>
<name>A0A1Y1WV52_9FUNG</name>